<dbReference type="CDD" id="cd14978">
    <property type="entry name" value="7tmA_FMRFamide_R-like"/>
    <property type="match status" value="1"/>
</dbReference>
<feature type="transmembrane region" description="Helical" evidence="5">
    <location>
        <begin position="295"/>
        <end position="319"/>
    </location>
</feature>
<sequence>MGPGNNSQARSSKSTQKGLLDDYTLAVLSLILYVFAIGIVSVYGLICNVINIIVFCKQGFKDTVNITLFGLTISDMGCAITLFWGSVCFNPLFIEADLPMVYQDIIYLTSGWPLVCFARISSWITAFVTFERCLCITVPLKVKMILTPRRTVFVVVGIYLGIILCVVPLYYAMGLGPRHFPERNVTIIGSVYNENGPFYEGVALTLSAFSQLASFFAVIICTGILVHNFLLKSKWRQSASSATRQEFLTNRDKKVVKMILFISSLFIVFFSPTAANTFVMMISSEYRTGGRYQNVYLLNWAISCLLVGTNSTVNIFVYYSMSSKYRKILDEMLKRKEGNRGPSERKAVRCIQSL</sequence>
<feature type="transmembrane region" description="Helical" evidence="5">
    <location>
        <begin position="30"/>
        <end position="54"/>
    </location>
</feature>
<evidence type="ECO:0000256" key="3">
    <source>
        <dbReference type="ARBA" id="ARBA00022989"/>
    </source>
</evidence>
<dbReference type="OrthoDB" id="7217071at2759"/>
<dbReference type="Pfam" id="PF10324">
    <property type="entry name" value="7TM_GPCR_Srw"/>
    <property type="match status" value="1"/>
</dbReference>
<feature type="domain" description="G-protein coupled receptors family 1 profile" evidence="6">
    <location>
        <begin position="47"/>
        <end position="318"/>
    </location>
</feature>
<dbReference type="SUPFAM" id="SSF81321">
    <property type="entry name" value="Family A G protein-coupled receptor-like"/>
    <property type="match status" value="1"/>
</dbReference>
<feature type="transmembrane region" description="Helical" evidence="5">
    <location>
        <begin position="258"/>
        <end position="283"/>
    </location>
</feature>
<dbReference type="AlphaFoldDB" id="C5H675"/>
<name>C5H675_APLCA</name>
<keyword evidence="2 5" id="KW-0812">Transmembrane</keyword>
<feature type="transmembrane region" description="Helical" evidence="5">
    <location>
        <begin position="66"/>
        <end position="85"/>
    </location>
</feature>
<dbReference type="GO" id="GO:0016020">
    <property type="term" value="C:membrane"/>
    <property type="evidence" value="ECO:0007669"/>
    <property type="project" value="UniProtKB-SubCell"/>
</dbReference>
<feature type="transmembrane region" description="Helical" evidence="5">
    <location>
        <begin position="208"/>
        <end position="231"/>
    </location>
</feature>
<dbReference type="InterPro" id="IPR017452">
    <property type="entry name" value="GPCR_Rhodpsn_7TM"/>
</dbReference>
<evidence type="ECO:0000256" key="5">
    <source>
        <dbReference type="SAM" id="Phobius"/>
    </source>
</evidence>
<evidence type="ECO:0000313" key="7">
    <source>
        <dbReference type="EMBL" id="ACH72066.1"/>
    </source>
</evidence>
<evidence type="ECO:0000259" key="6">
    <source>
        <dbReference type="PROSITE" id="PS50262"/>
    </source>
</evidence>
<dbReference type="GO" id="GO:0008528">
    <property type="term" value="F:G protein-coupled peptide receptor activity"/>
    <property type="evidence" value="ECO:0007669"/>
    <property type="project" value="InterPro"/>
</dbReference>
<dbReference type="EMBL" id="EU808014">
    <property type="protein sequence ID" value="ACH72066.1"/>
    <property type="molecule type" value="mRNA"/>
</dbReference>
<keyword evidence="3 5" id="KW-1133">Transmembrane helix</keyword>
<evidence type="ECO:0000256" key="2">
    <source>
        <dbReference type="ARBA" id="ARBA00022692"/>
    </source>
</evidence>
<organism evidence="7">
    <name type="scientific">Aplysia californica</name>
    <name type="common">California sea hare</name>
    <dbReference type="NCBI Taxonomy" id="6500"/>
    <lineage>
        <taxon>Eukaryota</taxon>
        <taxon>Metazoa</taxon>
        <taxon>Spiralia</taxon>
        <taxon>Lophotrochozoa</taxon>
        <taxon>Mollusca</taxon>
        <taxon>Gastropoda</taxon>
        <taxon>Heterobranchia</taxon>
        <taxon>Euthyneura</taxon>
        <taxon>Tectipleura</taxon>
        <taxon>Aplysiida</taxon>
        <taxon>Aplysioidea</taxon>
        <taxon>Aplysiidae</taxon>
        <taxon>Aplysia</taxon>
    </lineage>
</organism>
<accession>C5H675</accession>
<feature type="transmembrane region" description="Helical" evidence="5">
    <location>
        <begin position="105"/>
        <end position="130"/>
    </location>
</feature>
<gene>
    <name evidence="9" type="primary">LOC100533254</name>
</gene>
<evidence type="ECO:0000313" key="9">
    <source>
        <dbReference type="RefSeq" id="NP_001191494.1"/>
    </source>
</evidence>
<dbReference type="GeneID" id="100533254"/>
<dbReference type="InterPro" id="IPR052954">
    <property type="entry name" value="GPCR-Ligand_Int"/>
</dbReference>
<proteinExistence type="evidence at transcript level"/>
<keyword evidence="7 9" id="KW-0675">Receptor</keyword>
<dbReference type="PROSITE" id="PS50262">
    <property type="entry name" value="G_PROTEIN_RECEP_F1_2"/>
    <property type="match status" value="1"/>
</dbReference>
<dbReference type="InterPro" id="IPR000276">
    <property type="entry name" value="GPCR_Rhodpsn"/>
</dbReference>
<dbReference type="PRINTS" id="PR00237">
    <property type="entry name" value="GPCRRHODOPSN"/>
</dbReference>
<dbReference type="Proteomes" id="UP000694888">
    <property type="component" value="Unplaced"/>
</dbReference>
<reference evidence="7 9" key="1">
    <citation type="journal article" date="2009" name="BMC Biol.">
        <title>Candidate chemoreceptor subfamilies differentially expressed in the chemosensory organs of the mollusc Aplysia.</title>
        <authorList>
            <person name="Cummins S.F."/>
            <person name="Erpenbeck D."/>
            <person name="Zou Z."/>
            <person name="Claudianos C."/>
            <person name="Moroz L.L."/>
            <person name="Nagle G.T."/>
            <person name="Degnan B.M."/>
        </authorList>
    </citation>
    <scope>NUCLEOTIDE SEQUENCE</scope>
</reference>
<dbReference type="RefSeq" id="NP_001191494.1">
    <property type="nucleotide sequence ID" value="NM_001204565.1"/>
</dbReference>
<dbReference type="Gene3D" id="1.20.1070.10">
    <property type="entry name" value="Rhodopsin 7-helix transmembrane proteins"/>
    <property type="match status" value="1"/>
</dbReference>
<comment type="subcellular location">
    <subcellularLocation>
        <location evidence="1">Membrane</location>
    </subcellularLocation>
</comment>
<keyword evidence="4 5" id="KW-0472">Membrane</keyword>
<keyword evidence="8" id="KW-1185">Reference proteome</keyword>
<protein>
    <submittedName>
        <fullName evidence="7 9">Chemosensory receptor B</fullName>
    </submittedName>
</protein>
<evidence type="ECO:0000256" key="1">
    <source>
        <dbReference type="ARBA" id="ARBA00004370"/>
    </source>
</evidence>
<feature type="transmembrane region" description="Helical" evidence="5">
    <location>
        <begin position="151"/>
        <end position="173"/>
    </location>
</feature>
<reference evidence="9" key="2">
    <citation type="submission" date="2025-05" db="UniProtKB">
        <authorList>
            <consortium name="RefSeq"/>
        </authorList>
    </citation>
    <scope>IDENTIFICATION</scope>
</reference>
<evidence type="ECO:0000256" key="4">
    <source>
        <dbReference type="ARBA" id="ARBA00023136"/>
    </source>
</evidence>
<dbReference type="PANTHER" id="PTHR46641:SF2">
    <property type="entry name" value="FMRFAMIDE RECEPTOR"/>
    <property type="match status" value="1"/>
</dbReference>
<evidence type="ECO:0000313" key="8">
    <source>
        <dbReference type="Proteomes" id="UP000694888"/>
    </source>
</evidence>
<dbReference type="InterPro" id="IPR019427">
    <property type="entry name" value="7TM_GPCR_serpentine_rcpt_Srw"/>
</dbReference>
<dbReference type="PANTHER" id="PTHR46641">
    <property type="entry name" value="FMRFAMIDE RECEPTOR-RELATED"/>
    <property type="match status" value="1"/>
</dbReference>